<sequence length="159" mass="17824">VDEVARRQKLSFKPGKGHYVFARQISREFILVKPTTGMNRSGNAVQEVTQTWNLLPQDLIVVVDDVDLPLGSIRVRPKGGDGCHRGIESIIYQLQSDQFPRIRLGIGTDENMRPAENYVLKPFRSDDQDTASEMVQTGADAIENILIHGLNKTMSQFNS</sequence>
<evidence type="ECO:0000256" key="2">
    <source>
        <dbReference type="ARBA" id="ARBA00022801"/>
    </source>
</evidence>
<dbReference type="SUPFAM" id="SSF53178">
    <property type="entry name" value="Peptidyl-tRNA hydrolase-like"/>
    <property type="match status" value="1"/>
</dbReference>
<evidence type="ECO:0008006" key="5">
    <source>
        <dbReference type="Google" id="ProtNLM"/>
    </source>
</evidence>
<evidence type="ECO:0000313" key="4">
    <source>
        <dbReference type="EMBL" id="SUZ68711.1"/>
    </source>
</evidence>
<keyword evidence="3" id="KW-0694">RNA-binding</keyword>
<dbReference type="Gene3D" id="3.40.50.1470">
    <property type="entry name" value="Peptidyl-tRNA hydrolase"/>
    <property type="match status" value="1"/>
</dbReference>
<dbReference type="NCBIfam" id="TIGR00447">
    <property type="entry name" value="pth"/>
    <property type="match status" value="1"/>
</dbReference>
<dbReference type="Pfam" id="PF01195">
    <property type="entry name" value="Pept_tRNA_hydro"/>
    <property type="match status" value="1"/>
</dbReference>
<dbReference type="GO" id="GO:0004045">
    <property type="term" value="F:peptidyl-tRNA hydrolase activity"/>
    <property type="evidence" value="ECO:0007669"/>
    <property type="project" value="InterPro"/>
</dbReference>
<evidence type="ECO:0000256" key="1">
    <source>
        <dbReference type="ARBA" id="ARBA00022555"/>
    </source>
</evidence>
<reference evidence="4" key="1">
    <citation type="submission" date="2018-05" db="EMBL/GenBank/DDBJ databases">
        <authorList>
            <person name="Lanie J.A."/>
            <person name="Ng W.-L."/>
            <person name="Kazmierczak K.M."/>
            <person name="Andrzejewski T.M."/>
            <person name="Davidsen T.M."/>
            <person name="Wayne K.J."/>
            <person name="Tettelin H."/>
            <person name="Glass J.I."/>
            <person name="Rusch D."/>
            <person name="Podicherti R."/>
            <person name="Tsui H.-C.T."/>
            <person name="Winkler M.E."/>
        </authorList>
    </citation>
    <scope>NUCLEOTIDE SEQUENCE</scope>
</reference>
<organism evidence="4">
    <name type="scientific">marine metagenome</name>
    <dbReference type="NCBI Taxonomy" id="408172"/>
    <lineage>
        <taxon>unclassified sequences</taxon>
        <taxon>metagenomes</taxon>
        <taxon>ecological metagenomes</taxon>
    </lineage>
</organism>
<dbReference type="GO" id="GO:0000049">
    <property type="term" value="F:tRNA binding"/>
    <property type="evidence" value="ECO:0007669"/>
    <property type="project" value="UniProtKB-KW"/>
</dbReference>
<feature type="non-terminal residue" evidence="4">
    <location>
        <position position="1"/>
    </location>
</feature>
<protein>
    <recommendedName>
        <fullName evidence="5">Peptidyl-tRNA hydrolase</fullName>
    </recommendedName>
</protein>
<dbReference type="PANTHER" id="PTHR17224:SF1">
    <property type="entry name" value="PEPTIDYL-TRNA HYDROLASE"/>
    <property type="match status" value="1"/>
</dbReference>
<accession>A0A381PNV9</accession>
<dbReference type="PANTHER" id="PTHR17224">
    <property type="entry name" value="PEPTIDYL-TRNA HYDROLASE"/>
    <property type="match status" value="1"/>
</dbReference>
<keyword evidence="2" id="KW-0378">Hydrolase</keyword>
<dbReference type="AlphaFoldDB" id="A0A381PNV9"/>
<evidence type="ECO:0000256" key="3">
    <source>
        <dbReference type="ARBA" id="ARBA00022884"/>
    </source>
</evidence>
<dbReference type="EMBL" id="UINC01001041">
    <property type="protein sequence ID" value="SUZ68711.1"/>
    <property type="molecule type" value="Genomic_DNA"/>
</dbReference>
<gene>
    <name evidence="4" type="ORF">METZ01_LOCUS21565</name>
</gene>
<dbReference type="InterPro" id="IPR036416">
    <property type="entry name" value="Pept_tRNA_hydro_sf"/>
</dbReference>
<keyword evidence="1" id="KW-0820">tRNA-binding</keyword>
<name>A0A381PNV9_9ZZZZ</name>
<proteinExistence type="predicted"/>
<dbReference type="InterPro" id="IPR001328">
    <property type="entry name" value="Pept_tRNA_hydro"/>
</dbReference>